<proteinExistence type="predicted"/>
<evidence type="ECO:0000313" key="2">
    <source>
        <dbReference type="WBParaSite" id="PSAMB.scaffold464size58969.g6005.t1"/>
    </source>
</evidence>
<organism evidence="1 2">
    <name type="scientific">Plectus sambesii</name>
    <dbReference type="NCBI Taxonomy" id="2011161"/>
    <lineage>
        <taxon>Eukaryota</taxon>
        <taxon>Metazoa</taxon>
        <taxon>Ecdysozoa</taxon>
        <taxon>Nematoda</taxon>
        <taxon>Chromadorea</taxon>
        <taxon>Plectida</taxon>
        <taxon>Plectina</taxon>
        <taxon>Plectoidea</taxon>
        <taxon>Plectidae</taxon>
        <taxon>Plectus</taxon>
    </lineage>
</organism>
<protein>
    <submittedName>
        <fullName evidence="2">Uncharacterized protein</fullName>
    </submittedName>
</protein>
<dbReference type="AlphaFoldDB" id="A0A914WMR8"/>
<name>A0A914WMR8_9BILA</name>
<dbReference type="WBParaSite" id="PSAMB.scaffold464size58969.g6005.t1">
    <property type="protein sequence ID" value="PSAMB.scaffold464size58969.g6005.t1"/>
    <property type="gene ID" value="PSAMB.scaffold464size58969.g6005"/>
</dbReference>
<reference evidence="2" key="1">
    <citation type="submission" date="2022-11" db="UniProtKB">
        <authorList>
            <consortium name="WormBaseParasite"/>
        </authorList>
    </citation>
    <scope>IDENTIFICATION</scope>
</reference>
<keyword evidence="1" id="KW-1185">Reference proteome</keyword>
<sequence>MNPSKPLGPACIIVMDLKLELSGYLAEETSLRLVDLKSELLGYLAEETSLGLVGLESGLMCLFLVQLNYLEELFPMEMPKWYCLNQAALLC</sequence>
<evidence type="ECO:0000313" key="1">
    <source>
        <dbReference type="Proteomes" id="UP000887566"/>
    </source>
</evidence>
<dbReference type="Proteomes" id="UP000887566">
    <property type="component" value="Unplaced"/>
</dbReference>
<accession>A0A914WMR8</accession>